<dbReference type="InterPro" id="IPR046531">
    <property type="entry name" value="DUF6596"/>
</dbReference>
<proteinExistence type="predicted"/>
<reference evidence="3 4" key="1">
    <citation type="submission" date="2019-12" db="EMBL/GenBank/DDBJ databases">
        <title>Streptomyces sp. strain T44 isolated from rhizosphere soil of Broussonetia papyrifera.</title>
        <authorList>
            <person name="Mo P."/>
        </authorList>
    </citation>
    <scope>NUCLEOTIDE SEQUENCE [LARGE SCALE GENOMIC DNA]</scope>
    <source>
        <strain evidence="3 4">T44</strain>
    </source>
</reference>
<evidence type="ECO:0000256" key="1">
    <source>
        <dbReference type="SAM" id="MobiDB-lite"/>
    </source>
</evidence>
<dbReference type="KEGG" id="sbro:GQF42_05295"/>
<feature type="domain" description="DUF6596" evidence="2">
    <location>
        <begin position="2"/>
        <end position="57"/>
    </location>
</feature>
<dbReference type="AlphaFoldDB" id="A0A6I6N3D5"/>
<keyword evidence="4" id="KW-1185">Reference proteome</keyword>
<sequence>MPEGDEVTGLLALMLLTHARREARTTPGGDLVPLAEQDRKRWDRALIDEGLALTRAALAGPALGPYQLQAAIAATHAAAIGAPLRRAEARRAGSDAAPGMPGTPCAGATVRRQACRGPFSSESAGPRRR</sequence>
<dbReference type="Pfam" id="PF20239">
    <property type="entry name" value="DUF6596"/>
    <property type="match status" value="1"/>
</dbReference>
<dbReference type="PANTHER" id="PTHR47756">
    <property type="entry name" value="BLL6612 PROTEIN-RELATED"/>
    <property type="match status" value="1"/>
</dbReference>
<accession>A0A6I6N3D5</accession>
<dbReference type="PANTHER" id="PTHR47756:SF2">
    <property type="entry name" value="BLL6612 PROTEIN"/>
    <property type="match status" value="1"/>
</dbReference>
<gene>
    <name evidence="3" type="ORF">GQF42_05295</name>
</gene>
<evidence type="ECO:0000313" key="3">
    <source>
        <dbReference type="EMBL" id="QHA02776.1"/>
    </source>
</evidence>
<evidence type="ECO:0000259" key="2">
    <source>
        <dbReference type="Pfam" id="PF20239"/>
    </source>
</evidence>
<protein>
    <recommendedName>
        <fullName evidence="2">DUF6596 domain-containing protein</fullName>
    </recommendedName>
</protein>
<organism evidence="3 4">
    <name type="scientific">Streptomyces broussonetiae</name>
    <dbReference type="NCBI Taxonomy" id="2686304"/>
    <lineage>
        <taxon>Bacteria</taxon>
        <taxon>Bacillati</taxon>
        <taxon>Actinomycetota</taxon>
        <taxon>Actinomycetes</taxon>
        <taxon>Kitasatosporales</taxon>
        <taxon>Streptomycetaceae</taxon>
        <taxon>Streptomyces</taxon>
    </lineage>
</organism>
<name>A0A6I6N3D5_9ACTN</name>
<dbReference type="EMBL" id="CP047020">
    <property type="protein sequence ID" value="QHA02776.1"/>
    <property type="molecule type" value="Genomic_DNA"/>
</dbReference>
<dbReference type="Proteomes" id="UP000436138">
    <property type="component" value="Chromosome"/>
</dbReference>
<feature type="region of interest" description="Disordered" evidence="1">
    <location>
        <begin position="90"/>
        <end position="129"/>
    </location>
</feature>
<evidence type="ECO:0000313" key="4">
    <source>
        <dbReference type="Proteomes" id="UP000436138"/>
    </source>
</evidence>